<dbReference type="AlphaFoldDB" id="A0A4R0YN15"/>
<dbReference type="EMBL" id="SJTG01000005">
    <property type="protein sequence ID" value="TCI07199.1"/>
    <property type="molecule type" value="Genomic_DNA"/>
</dbReference>
<keyword evidence="1" id="KW-0812">Transmembrane</keyword>
<evidence type="ECO:0000313" key="2">
    <source>
        <dbReference type="EMBL" id="TCI07199.1"/>
    </source>
</evidence>
<accession>A0A4R0YN15</accession>
<proteinExistence type="predicted"/>
<keyword evidence="1" id="KW-1133">Transmembrane helix</keyword>
<feature type="transmembrane region" description="Helical" evidence="1">
    <location>
        <begin position="21"/>
        <end position="39"/>
    </location>
</feature>
<evidence type="ECO:0000256" key="1">
    <source>
        <dbReference type="SAM" id="Phobius"/>
    </source>
</evidence>
<reference evidence="2 3" key="1">
    <citation type="submission" date="2019-02" db="EMBL/GenBank/DDBJ databases">
        <title>Dyella amyloliquefaciens sp. nov., isolated from forest soil.</title>
        <authorList>
            <person name="Gao Z.-H."/>
            <person name="Qiu L.-H."/>
        </authorList>
    </citation>
    <scope>NUCLEOTIDE SEQUENCE [LARGE SCALE GENOMIC DNA]</scope>
    <source>
        <strain evidence="2 3">KACC 12747</strain>
    </source>
</reference>
<evidence type="ECO:0000313" key="3">
    <source>
        <dbReference type="Proteomes" id="UP000291822"/>
    </source>
</evidence>
<feature type="transmembrane region" description="Helical" evidence="1">
    <location>
        <begin position="70"/>
        <end position="88"/>
    </location>
</feature>
<feature type="transmembrane region" description="Helical" evidence="1">
    <location>
        <begin position="151"/>
        <end position="170"/>
    </location>
</feature>
<feature type="transmembrane region" description="Helical" evidence="1">
    <location>
        <begin position="100"/>
        <end position="120"/>
    </location>
</feature>
<keyword evidence="1" id="KW-0472">Membrane</keyword>
<organism evidence="2 3">
    <name type="scientific">Dyella soli</name>
    <dbReference type="NCBI Taxonomy" id="522319"/>
    <lineage>
        <taxon>Bacteria</taxon>
        <taxon>Pseudomonadati</taxon>
        <taxon>Pseudomonadota</taxon>
        <taxon>Gammaproteobacteria</taxon>
        <taxon>Lysobacterales</taxon>
        <taxon>Rhodanobacteraceae</taxon>
        <taxon>Dyella</taxon>
    </lineage>
</organism>
<comment type="caution">
    <text evidence="2">The sequence shown here is derived from an EMBL/GenBank/DDBJ whole genome shotgun (WGS) entry which is preliminary data.</text>
</comment>
<protein>
    <submittedName>
        <fullName evidence="2">Uncharacterized protein</fullName>
    </submittedName>
</protein>
<dbReference type="RefSeq" id="WP_131412378.1">
    <property type="nucleotide sequence ID" value="NZ_SJTG01000005.1"/>
</dbReference>
<sequence>MPLHVRRDAAHPSAGFAAWRIVAWLILLLAAYGCLQYLAHARQLWSALQEHAAINPEGTYELHRMLAWDVGYFVAAFALIVICAGAILRQAWARPSLQVAAVVLAVGWGLVGGLILLSQWKEFSDGVALTNAQAGLNDAAQAALAHVHRSFQVALATKAIAVPVLLWLAWRLGRPAVRAQFHALKR</sequence>
<keyword evidence="3" id="KW-1185">Reference proteome</keyword>
<dbReference type="PROSITE" id="PS51257">
    <property type="entry name" value="PROKAR_LIPOPROTEIN"/>
    <property type="match status" value="1"/>
</dbReference>
<name>A0A4R0YN15_9GAMM</name>
<gene>
    <name evidence="2" type="ORF">EZM97_31865</name>
</gene>
<dbReference type="Proteomes" id="UP000291822">
    <property type="component" value="Unassembled WGS sequence"/>
</dbReference>